<proteinExistence type="predicted"/>
<dbReference type="AlphaFoldDB" id="A0A2S8PUP9"/>
<keyword evidence="2" id="KW-1185">Reference proteome</keyword>
<sequence length="53" mass="5474">MSLGRPPGASGGRILANAIYQLHRQQGKLALGRTAACNADVPLRSMLSAALIS</sequence>
<evidence type="ECO:0000313" key="1">
    <source>
        <dbReference type="EMBL" id="PQQ22550.1"/>
    </source>
</evidence>
<dbReference type="Gene3D" id="3.40.47.10">
    <property type="match status" value="1"/>
</dbReference>
<organism evidence="1 2">
    <name type="scientific">Photorhabdus hindustanensis</name>
    <dbReference type="NCBI Taxonomy" id="2918802"/>
    <lineage>
        <taxon>Bacteria</taxon>
        <taxon>Pseudomonadati</taxon>
        <taxon>Pseudomonadota</taxon>
        <taxon>Gammaproteobacteria</taxon>
        <taxon>Enterobacterales</taxon>
        <taxon>Morganellaceae</taxon>
        <taxon>Photorhabdus</taxon>
    </lineage>
</organism>
<protein>
    <submittedName>
        <fullName evidence="1">Uncharacterized protein</fullName>
    </submittedName>
</protein>
<name>A0A2S8PUP9_9GAMM</name>
<accession>A0A2S8PUP9</accession>
<comment type="caution">
    <text evidence="1">The sequence shown here is derived from an EMBL/GenBank/DDBJ whole genome shotgun (WGS) entry which is preliminary data.</text>
</comment>
<dbReference type="GO" id="GO:0016746">
    <property type="term" value="F:acyltransferase activity"/>
    <property type="evidence" value="ECO:0007669"/>
    <property type="project" value="InterPro"/>
</dbReference>
<gene>
    <name evidence="1" type="ORF">C6H66_23055</name>
</gene>
<reference evidence="1 2" key="1">
    <citation type="submission" date="2018-02" db="EMBL/GenBank/DDBJ databases">
        <title>Five New Genomes of Indian Photorhabdus Isolates TSA.</title>
        <authorList>
            <person name="Dubay B."/>
            <person name="Somvanshi V.S."/>
        </authorList>
    </citation>
    <scope>NUCLEOTIDE SEQUENCE [LARGE SCALE GENOMIC DNA]</scope>
    <source>
        <strain evidence="1 2">H1</strain>
    </source>
</reference>
<dbReference type="Proteomes" id="UP000239550">
    <property type="component" value="Unassembled WGS sequence"/>
</dbReference>
<dbReference type="EMBL" id="PUWT01000085">
    <property type="protein sequence ID" value="PQQ22550.1"/>
    <property type="molecule type" value="Genomic_DNA"/>
</dbReference>
<evidence type="ECO:0000313" key="2">
    <source>
        <dbReference type="Proteomes" id="UP000239550"/>
    </source>
</evidence>
<dbReference type="InterPro" id="IPR016039">
    <property type="entry name" value="Thiolase-like"/>
</dbReference>